<organism evidence="4 5">
    <name type="scientific">Cupriavidus numazuensis</name>
    <dbReference type="NCBI Taxonomy" id="221992"/>
    <lineage>
        <taxon>Bacteria</taxon>
        <taxon>Pseudomonadati</taxon>
        <taxon>Pseudomonadota</taxon>
        <taxon>Betaproteobacteria</taxon>
        <taxon>Burkholderiales</taxon>
        <taxon>Burkholderiaceae</taxon>
        <taxon>Cupriavidus</taxon>
    </lineage>
</organism>
<evidence type="ECO:0000256" key="1">
    <source>
        <dbReference type="ARBA" id="ARBA00006987"/>
    </source>
</evidence>
<comment type="similarity">
    <text evidence="1">Belongs to the UPF0065 (bug) family.</text>
</comment>
<dbReference type="SUPFAM" id="SSF53850">
    <property type="entry name" value="Periplasmic binding protein-like II"/>
    <property type="match status" value="1"/>
</dbReference>
<keyword evidence="5" id="KW-1185">Reference proteome</keyword>
<evidence type="ECO:0000256" key="3">
    <source>
        <dbReference type="SAM" id="SignalP"/>
    </source>
</evidence>
<feature type="compositionally biased region" description="Basic and acidic residues" evidence="2">
    <location>
        <begin position="306"/>
        <end position="315"/>
    </location>
</feature>
<dbReference type="PANTHER" id="PTHR42928">
    <property type="entry name" value="TRICARBOXYLATE-BINDING PROTEIN"/>
    <property type="match status" value="1"/>
</dbReference>
<dbReference type="Pfam" id="PF03401">
    <property type="entry name" value="TctC"/>
    <property type="match status" value="1"/>
</dbReference>
<reference evidence="4 5" key="1">
    <citation type="submission" date="2021-03" db="EMBL/GenBank/DDBJ databases">
        <authorList>
            <person name="Peeters C."/>
        </authorList>
    </citation>
    <scope>NUCLEOTIDE SEQUENCE [LARGE SCALE GENOMIC DNA]</scope>
    <source>
        <strain evidence="4 5">LMG 26411</strain>
    </source>
</reference>
<keyword evidence="3" id="KW-0732">Signal</keyword>
<feature type="signal peptide" evidence="3">
    <location>
        <begin position="1"/>
        <end position="32"/>
    </location>
</feature>
<evidence type="ECO:0000313" key="4">
    <source>
        <dbReference type="EMBL" id="CAG2142453.1"/>
    </source>
</evidence>
<gene>
    <name evidence="4" type="ORF">LMG26411_02215</name>
</gene>
<feature type="chain" id="PRO_5046256047" description="Extra-cytoplasmic solute receptor" evidence="3">
    <location>
        <begin position="33"/>
        <end position="315"/>
    </location>
</feature>
<dbReference type="PANTHER" id="PTHR42928:SF5">
    <property type="entry name" value="BLR1237 PROTEIN"/>
    <property type="match status" value="1"/>
</dbReference>
<dbReference type="Gene3D" id="3.40.190.10">
    <property type="entry name" value="Periplasmic binding protein-like II"/>
    <property type="match status" value="1"/>
</dbReference>
<dbReference type="EMBL" id="CAJPVI010000011">
    <property type="protein sequence ID" value="CAG2142453.1"/>
    <property type="molecule type" value="Genomic_DNA"/>
</dbReference>
<proteinExistence type="inferred from homology"/>
<protein>
    <recommendedName>
        <fullName evidence="6">Extra-cytoplasmic solute receptor</fullName>
    </recommendedName>
</protein>
<dbReference type="Proteomes" id="UP000672657">
    <property type="component" value="Unassembled WGS sequence"/>
</dbReference>
<dbReference type="InterPro" id="IPR042100">
    <property type="entry name" value="Bug_dom1"/>
</dbReference>
<name>A0ABN7Q112_9BURK</name>
<dbReference type="PIRSF" id="PIRSF017082">
    <property type="entry name" value="YflP"/>
    <property type="match status" value="1"/>
</dbReference>
<accession>A0ABN7Q112</accession>
<comment type="caution">
    <text evidence="4">The sequence shown here is derived from an EMBL/GenBank/DDBJ whole genome shotgun (WGS) entry which is preliminary data.</text>
</comment>
<dbReference type="Gene3D" id="3.40.190.150">
    <property type="entry name" value="Bordetella uptake gene, domain 1"/>
    <property type="match status" value="1"/>
</dbReference>
<dbReference type="InterPro" id="IPR005064">
    <property type="entry name" value="BUG"/>
</dbReference>
<sequence length="315" mass="33403">MHVSRTLASLCRRILILGPLCLLAGMAPPLLAQDAWPSHPVRLVVPSAPGGGTDVYARLIATQLSKSMKQSFVVDNRPGASGQIGTQAVAHSPADGYTFLIASNAAVAISPALYSKLPFDVDKDLAPVARGVVAPMVLVTNASSGIRSFSDLIRLGKEKPGQIPYGSAGEASPPYLSVRMIEEAAGARFLHVPYKGVGAAYQDLLSGRLQFMFTDLSSVQAYIKAGKLKPLAVNRKTTLLPDVPSLAEPGPARIDVTTSFSVFAPIGVPAPIVRKLSEEINAAMKSPELARARDQRARSRVRHAVRVQDVDPRGA</sequence>
<evidence type="ECO:0000313" key="5">
    <source>
        <dbReference type="Proteomes" id="UP000672657"/>
    </source>
</evidence>
<evidence type="ECO:0008006" key="6">
    <source>
        <dbReference type="Google" id="ProtNLM"/>
    </source>
</evidence>
<evidence type="ECO:0000256" key="2">
    <source>
        <dbReference type="SAM" id="MobiDB-lite"/>
    </source>
</evidence>
<dbReference type="RefSeq" id="WP_211953312.1">
    <property type="nucleotide sequence ID" value="NZ_CAJPVI010000011.1"/>
</dbReference>
<feature type="region of interest" description="Disordered" evidence="2">
    <location>
        <begin position="291"/>
        <end position="315"/>
    </location>
</feature>